<feature type="region of interest" description="Disordered" evidence="8">
    <location>
        <begin position="139"/>
        <end position="181"/>
    </location>
</feature>
<accession>A0A8T2MMF8</accession>
<dbReference type="EC" id="2.7.1.35" evidence="2"/>
<keyword evidence="3" id="KW-0808">Transferase</keyword>
<evidence type="ECO:0000256" key="7">
    <source>
        <dbReference type="ARBA" id="ARBA00032808"/>
    </source>
</evidence>
<reference evidence="9" key="1">
    <citation type="thesis" date="2021" institute="BYU ScholarsArchive" country="Provo, UT, USA">
        <title>Applications of and Algorithms for Genome Assembly and Genomic Analyses with an Emphasis on Marine Teleosts.</title>
        <authorList>
            <person name="Pickett B.D."/>
        </authorList>
    </citation>
    <scope>NUCLEOTIDE SEQUENCE</scope>
    <source>
        <strain evidence="9">HI-2016</strain>
    </source>
</reference>
<dbReference type="Proteomes" id="UP000824540">
    <property type="component" value="Unassembled WGS sequence"/>
</dbReference>
<dbReference type="PANTHER" id="PTHR10534">
    <property type="entry name" value="PYRIDOXAL KINASE"/>
    <property type="match status" value="1"/>
</dbReference>
<keyword evidence="10" id="KW-1185">Reference proteome</keyword>
<dbReference type="GO" id="GO:0005829">
    <property type="term" value="C:cytosol"/>
    <property type="evidence" value="ECO:0007669"/>
    <property type="project" value="TreeGrafter"/>
</dbReference>
<evidence type="ECO:0000256" key="1">
    <source>
        <dbReference type="ARBA" id="ARBA00008805"/>
    </source>
</evidence>
<evidence type="ECO:0000256" key="8">
    <source>
        <dbReference type="SAM" id="MobiDB-lite"/>
    </source>
</evidence>
<dbReference type="PANTHER" id="PTHR10534:SF2">
    <property type="entry name" value="PYRIDOXAL KINASE"/>
    <property type="match status" value="1"/>
</dbReference>
<dbReference type="Gene3D" id="3.40.1190.20">
    <property type="match status" value="1"/>
</dbReference>
<evidence type="ECO:0000256" key="2">
    <source>
        <dbReference type="ARBA" id="ARBA00012104"/>
    </source>
</evidence>
<sequence>MSPVQVMDLLHNMGPDTVVMTSSDLPSRLGDRFLVALGSQRTVKPDGTRLTQRIRMEIPKVDAVFVGTGDLFAAMMLAWTHYHPNDLKSACEKTFSVMHHVIQRTISYAHDMAGPGRRPSPAQLELRMIQSKADIEDPAIVSSPLPTPRSPAAPIPAPNASPPPPRVPTEDSGGEDSVSLSLPPPLSHSLFQLLGRATACVNHSPAHIHSHSPGSLGWGLGRCVCVQDQSEWGWGVVWGGGYPPALKCWRIAVPEHARNCTRVRSVACVSNCTRARSVACVSNCTRAHSSALGSVCEQLYQSALGSVCEQLYQSALGSVCEQLYQSALGSVCEQLYQSALVDFVSSGKTIHATTYNNDPGNHKVVGRGKVIVVKAYVGQCALVWLCGIGANPQNNVHSTSHYPHTPPPRPALQNWPVVLAPALRVAGKGWSELPPFNLTSVSVSALALTAGELTLQLRAVLCFQALALTAGELTLQLRAVLCFQALALTAGELTLQLRAVFMCLQALALTAGELTLQLRAVLCLQALALTAGELTLQLRAVLCLQALALTAGELTLQLRAVFMCLQALALTAGELTLQLRAVLCFQALALTAGELTLQLRAQCCAPHNAVLSPWLGSFLPLISCASAINSAALSSLYPRVHSLSPLVPLNEPSCSLSTGMTHRVRLQRLLLSAVQHFRLGFEMPVIPGYLCGISPWGEHPLKPLVLLSCCTVEKAGRMDSSR</sequence>
<evidence type="ECO:0000313" key="9">
    <source>
        <dbReference type="EMBL" id="KAG9329364.1"/>
    </source>
</evidence>
<keyword evidence="5" id="KW-0418">Kinase</keyword>
<evidence type="ECO:0000256" key="6">
    <source>
        <dbReference type="ARBA" id="ARBA00022840"/>
    </source>
</evidence>
<keyword evidence="4" id="KW-0547">Nucleotide-binding</keyword>
<gene>
    <name evidence="9" type="ORF">JZ751_005511</name>
</gene>
<organism evidence="9 10">
    <name type="scientific">Albula glossodonta</name>
    <name type="common">roundjaw bonefish</name>
    <dbReference type="NCBI Taxonomy" id="121402"/>
    <lineage>
        <taxon>Eukaryota</taxon>
        <taxon>Metazoa</taxon>
        <taxon>Chordata</taxon>
        <taxon>Craniata</taxon>
        <taxon>Vertebrata</taxon>
        <taxon>Euteleostomi</taxon>
        <taxon>Actinopterygii</taxon>
        <taxon>Neopterygii</taxon>
        <taxon>Teleostei</taxon>
        <taxon>Albuliformes</taxon>
        <taxon>Albulidae</taxon>
        <taxon>Albula</taxon>
    </lineage>
</organism>
<comment type="caution">
    <text evidence="9">The sequence shown here is derived from an EMBL/GenBank/DDBJ whole genome shotgun (WGS) entry which is preliminary data.</text>
</comment>
<feature type="compositionally biased region" description="Pro residues" evidence="8">
    <location>
        <begin position="145"/>
        <end position="167"/>
    </location>
</feature>
<evidence type="ECO:0000256" key="5">
    <source>
        <dbReference type="ARBA" id="ARBA00022777"/>
    </source>
</evidence>
<dbReference type="GO" id="GO:0009443">
    <property type="term" value="P:pyridoxal 5'-phosphate salvage"/>
    <property type="evidence" value="ECO:0007669"/>
    <property type="project" value="InterPro"/>
</dbReference>
<comment type="similarity">
    <text evidence="1">Belongs to the pyridoxine kinase family.</text>
</comment>
<dbReference type="EMBL" id="JAFBMS010001256">
    <property type="protein sequence ID" value="KAG9329364.1"/>
    <property type="molecule type" value="Genomic_DNA"/>
</dbReference>
<name>A0A8T2MMF8_9TELE</name>
<dbReference type="InterPro" id="IPR004625">
    <property type="entry name" value="PyrdxlKinase"/>
</dbReference>
<evidence type="ECO:0000256" key="3">
    <source>
        <dbReference type="ARBA" id="ARBA00022679"/>
    </source>
</evidence>
<proteinExistence type="inferred from homology"/>
<protein>
    <recommendedName>
        <fullName evidence="2">pyridoxal kinase</fullName>
        <ecNumber evidence="2">2.7.1.35</ecNumber>
    </recommendedName>
    <alternativeName>
        <fullName evidence="7">Pyridoxine kinase</fullName>
    </alternativeName>
</protein>
<keyword evidence="6" id="KW-0067">ATP-binding</keyword>
<dbReference type="GO" id="GO:0005524">
    <property type="term" value="F:ATP binding"/>
    <property type="evidence" value="ECO:0007669"/>
    <property type="project" value="UniProtKB-KW"/>
</dbReference>
<dbReference type="OrthoDB" id="2104723at2759"/>
<dbReference type="SUPFAM" id="SSF53613">
    <property type="entry name" value="Ribokinase-like"/>
    <property type="match status" value="1"/>
</dbReference>
<dbReference type="AlphaFoldDB" id="A0A8T2MMF8"/>
<dbReference type="GO" id="GO:0008478">
    <property type="term" value="F:pyridoxal kinase activity"/>
    <property type="evidence" value="ECO:0007669"/>
    <property type="project" value="UniProtKB-EC"/>
</dbReference>
<dbReference type="InterPro" id="IPR029056">
    <property type="entry name" value="Ribokinase-like"/>
</dbReference>
<evidence type="ECO:0000256" key="4">
    <source>
        <dbReference type="ARBA" id="ARBA00022741"/>
    </source>
</evidence>
<evidence type="ECO:0000313" key="10">
    <source>
        <dbReference type="Proteomes" id="UP000824540"/>
    </source>
</evidence>